<evidence type="ECO:0000313" key="3">
    <source>
        <dbReference type="EMBL" id="SFQ18080.1"/>
    </source>
</evidence>
<feature type="compositionally biased region" description="Low complexity" evidence="1">
    <location>
        <begin position="32"/>
        <end position="54"/>
    </location>
</feature>
<keyword evidence="2" id="KW-0732">Signal</keyword>
<gene>
    <name evidence="3" type="ORF">SAMN05421810_10566</name>
</gene>
<accession>A0A1I5WEE0</accession>
<dbReference type="AlphaFoldDB" id="A0A1I5WEE0"/>
<dbReference type="RefSeq" id="WP_243859567.1">
    <property type="nucleotide sequence ID" value="NZ_FOWW01000005.1"/>
</dbReference>
<proteinExistence type="predicted"/>
<sequence>MRRAFLAGMAAGTAVALLALSGCGDSGDSAGQSPGTSTPPAATTTTTVQEEAPTARFAVRGGARAEGPDRVEVPVGADVLIEVTSDTADELHVHGYDRTAELVPGVPARVAFTAQIPGVFEVELHHQELLLTQLRVGG</sequence>
<dbReference type="SUPFAM" id="SSF49503">
    <property type="entry name" value="Cupredoxins"/>
    <property type="match status" value="1"/>
</dbReference>
<dbReference type="InterPro" id="IPR008972">
    <property type="entry name" value="Cupredoxin"/>
</dbReference>
<dbReference type="PROSITE" id="PS51257">
    <property type="entry name" value="PROKAR_LIPOPROTEIN"/>
    <property type="match status" value="1"/>
</dbReference>
<dbReference type="Gene3D" id="2.60.40.420">
    <property type="entry name" value="Cupredoxins - blue copper proteins"/>
    <property type="match status" value="1"/>
</dbReference>
<protein>
    <recommendedName>
        <fullName evidence="5">Cupredoxin-like domain-containing protein</fullName>
    </recommendedName>
</protein>
<evidence type="ECO:0000256" key="2">
    <source>
        <dbReference type="SAM" id="SignalP"/>
    </source>
</evidence>
<dbReference type="EMBL" id="FOWW01000005">
    <property type="protein sequence ID" value="SFQ18080.1"/>
    <property type="molecule type" value="Genomic_DNA"/>
</dbReference>
<reference evidence="4" key="1">
    <citation type="submission" date="2016-10" db="EMBL/GenBank/DDBJ databases">
        <authorList>
            <person name="Varghese N."/>
            <person name="Submissions S."/>
        </authorList>
    </citation>
    <scope>NUCLEOTIDE SEQUENCE [LARGE SCALE GENOMIC DNA]</scope>
    <source>
        <strain evidence="4">CGMCC 4.5579</strain>
    </source>
</reference>
<feature type="chain" id="PRO_5038770102" description="Cupredoxin-like domain-containing protein" evidence="2">
    <location>
        <begin position="22"/>
        <end position="138"/>
    </location>
</feature>
<dbReference type="STRING" id="587909.SAMN05421810_10566"/>
<feature type="region of interest" description="Disordered" evidence="1">
    <location>
        <begin position="25"/>
        <end position="54"/>
    </location>
</feature>
<feature type="signal peptide" evidence="2">
    <location>
        <begin position="1"/>
        <end position="21"/>
    </location>
</feature>
<name>A0A1I5WEE0_9PSEU</name>
<evidence type="ECO:0008006" key="5">
    <source>
        <dbReference type="Google" id="ProtNLM"/>
    </source>
</evidence>
<keyword evidence="4" id="KW-1185">Reference proteome</keyword>
<dbReference type="Proteomes" id="UP000198727">
    <property type="component" value="Unassembled WGS sequence"/>
</dbReference>
<organism evidence="3 4">
    <name type="scientific">Amycolatopsis arida</name>
    <dbReference type="NCBI Taxonomy" id="587909"/>
    <lineage>
        <taxon>Bacteria</taxon>
        <taxon>Bacillati</taxon>
        <taxon>Actinomycetota</taxon>
        <taxon>Actinomycetes</taxon>
        <taxon>Pseudonocardiales</taxon>
        <taxon>Pseudonocardiaceae</taxon>
        <taxon>Amycolatopsis</taxon>
    </lineage>
</organism>
<evidence type="ECO:0000256" key="1">
    <source>
        <dbReference type="SAM" id="MobiDB-lite"/>
    </source>
</evidence>
<evidence type="ECO:0000313" key="4">
    <source>
        <dbReference type="Proteomes" id="UP000198727"/>
    </source>
</evidence>